<keyword evidence="1" id="KW-0808">Transferase</keyword>
<dbReference type="InterPro" id="IPR003836">
    <property type="entry name" value="Glucokinase"/>
</dbReference>
<evidence type="ECO:0000313" key="5">
    <source>
        <dbReference type="EMBL" id="MFC7383254.1"/>
    </source>
</evidence>
<feature type="region of interest" description="Disordered" evidence="4">
    <location>
        <begin position="323"/>
        <end position="382"/>
    </location>
</feature>
<proteinExistence type="inferred from homology"/>
<dbReference type="EMBL" id="JBHTCG010000007">
    <property type="protein sequence ID" value="MFC7383254.1"/>
    <property type="molecule type" value="Genomic_DNA"/>
</dbReference>
<sequence length="382" mass="38311">MSAAPTPGHPWLVADIGGTNARFGLLTRPGGRPGRIAVLPVAEFDGLAAAVEHYLTHHGGGVRAAAASLAIAGPVHADRYRLTNASWSGSVSGLGIAHVELLNDFEALALALPHLGAGELASLGGPEPAPYMVKAVLGPGTGLGVAGLVPARSGWVPVPGEGGHVSAPVVTDLEFEIVRALRADGMSFVDAEHLLSGPGLVRLRHGLALVEGTPVAPLPASEIVARLDDSLCARTVEVFCGLLGSFAANVALTLGAHGGVYLGGGIVPRMVNRINGSDFRRRFEANLVLSGYLTGIATTAIVAEQPALTGAAAWLAQRMSGLDTPAVPSSPRPAPAGPVNSPAPSRPSGAGTADASAPSPPSSSGIADAASQASHEARSTAS</sequence>
<evidence type="ECO:0000256" key="3">
    <source>
        <dbReference type="RuleBase" id="RU004046"/>
    </source>
</evidence>
<organism evidence="5 6">
    <name type="scientific">Sphaerisporangium rhizosphaerae</name>
    <dbReference type="NCBI Taxonomy" id="2269375"/>
    <lineage>
        <taxon>Bacteria</taxon>
        <taxon>Bacillati</taxon>
        <taxon>Actinomycetota</taxon>
        <taxon>Actinomycetes</taxon>
        <taxon>Streptosporangiales</taxon>
        <taxon>Streptosporangiaceae</taxon>
        <taxon>Sphaerisporangium</taxon>
    </lineage>
</organism>
<dbReference type="Pfam" id="PF02685">
    <property type="entry name" value="Glucokinase"/>
    <property type="match status" value="1"/>
</dbReference>
<accession>A0ABW2P253</accession>
<evidence type="ECO:0000256" key="2">
    <source>
        <dbReference type="ARBA" id="ARBA00022777"/>
    </source>
</evidence>
<protein>
    <submittedName>
        <fullName evidence="5">Glucokinase</fullName>
    </submittedName>
</protein>
<evidence type="ECO:0000313" key="6">
    <source>
        <dbReference type="Proteomes" id="UP001596496"/>
    </source>
</evidence>
<dbReference type="CDD" id="cd24008">
    <property type="entry name" value="ASKHA_NBD_GLK"/>
    <property type="match status" value="1"/>
</dbReference>
<dbReference type="Gene3D" id="3.30.420.40">
    <property type="match status" value="1"/>
</dbReference>
<comment type="caution">
    <text evidence="5">The sequence shown here is derived from an EMBL/GenBank/DDBJ whole genome shotgun (WGS) entry which is preliminary data.</text>
</comment>
<comment type="similarity">
    <text evidence="3">Belongs to the bacterial glucokinase family.</text>
</comment>
<dbReference type="InterPro" id="IPR050201">
    <property type="entry name" value="Bacterial_glucokinase"/>
</dbReference>
<dbReference type="PANTHER" id="PTHR47690">
    <property type="entry name" value="GLUCOKINASE"/>
    <property type="match status" value="1"/>
</dbReference>
<keyword evidence="6" id="KW-1185">Reference proteome</keyword>
<dbReference type="InterPro" id="IPR043129">
    <property type="entry name" value="ATPase_NBD"/>
</dbReference>
<reference evidence="6" key="1">
    <citation type="journal article" date="2019" name="Int. J. Syst. Evol. Microbiol.">
        <title>The Global Catalogue of Microorganisms (GCM) 10K type strain sequencing project: providing services to taxonomists for standard genome sequencing and annotation.</title>
        <authorList>
            <consortium name="The Broad Institute Genomics Platform"/>
            <consortium name="The Broad Institute Genome Sequencing Center for Infectious Disease"/>
            <person name="Wu L."/>
            <person name="Ma J."/>
        </authorList>
    </citation>
    <scope>NUCLEOTIDE SEQUENCE [LARGE SCALE GENOMIC DNA]</scope>
    <source>
        <strain evidence="6">CECT 7649</strain>
    </source>
</reference>
<evidence type="ECO:0000256" key="4">
    <source>
        <dbReference type="SAM" id="MobiDB-lite"/>
    </source>
</evidence>
<feature type="compositionally biased region" description="Low complexity" evidence="4">
    <location>
        <begin position="347"/>
        <end position="371"/>
    </location>
</feature>
<dbReference type="PANTHER" id="PTHR47690:SF1">
    <property type="entry name" value="GLUCOKINASE"/>
    <property type="match status" value="1"/>
</dbReference>
<dbReference type="RefSeq" id="WP_380826699.1">
    <property type="nucleotide sequence ID" value="NZ_JBHTCG010000007.1"/>
</dbReference>
<keyword evidence="2" id="KW-0418">Kinase</keyword>
<dbReference type="Gene3D" id="3.40.367.20">
    <property type="match status" value="1"/>
</dbReference>
<gene>
    <name evidence="5" type="ORF">ACFQSB_13620</name>
</gene>
<evidence type="ECO:0000256" key="1">
    <source>
        <dbReference type="ARBA" id="ARBA00022679"/>
    </source>
</evidence>
<dbReference type="Proteomes" id="UP001596496">
    <property type="component" value="Unassembled WGS sequence"/>
</dbReference>
<name>A0ABW2P253_9ACTN</name>
<dbReference type="SUPFAM" id="SSF53067">
    <property type="entry name" value="Actin-like ATPase domain"/>
    <property type="match status" value="1"/>
</dbReference>